<protein>
    <submittedName>
        <fullName evidence="2">Uncharacterized protein</fullName>
    </submittedName>
</protein>
<sequence>MGRDHMKNSPSTSHPALHWEKGIGSHAQMKQKAFGTQFRELQQIAVAGTRIPLALGCRATDLAGDVHFVLAPGGGCRQFQRWRLPNCACCKGGDWVNAYLKPNMGLVTIWANPVTYN</sequence>
<organism evidence="2">
    <name type="scientific">Eutreptiella gymnastica</name>
    <dbReference type="NCBI Taxonomy" id="73025"/>
    <lineage>
        <taxon>Eukaryota</taxon>
        <taxon>Discoba</taxon>
        <taxon>Euglenozoa</taxon>
        <taxon>Euglenida</taxon>
        <taxon>Spirocuta</taxon>
        <taxon>Euglenophyceae</taxon>
        <taxon>Eutreptiales</taxon>
        <taxon>Eutreptiaceae</taxon>
        <taxon>Eutreptiella</taxon>
    </lineage>
</organism>
<gene>
    <name evidence="2" type="ORF">EGYM00163_LOCUS47511</name>
</gene>
<evidence type="ECO:0000256" key="1">
    <source>
        <dbReference type="SAM" id="MobiDB-lite"/>
    </source>
</evidence>
<feature type="region of interest" description="Disordered" evidence="1">
    <location>
        <begin position="1"/>
        <end position="20"/>
    </location>
</feature>
<dbReference type="EMBL" id="HBJA01138085">
    <property type="protein sequence ID" value="CAE0836147.1"/>
    <property type="molecule type" value="Transcribed_RNA"/>
</dbReference>
<proteinExistence type="predicted"/>
<evidence type="ECO:0000313" key="2">
    <source>
        <dbReference type="EMBL" id="CAE0836147.1"/>
    </source>
</evidence>
<name>A0A7S4GGD0_9EUGL</name>
<accession>A0A7S4GGD0</accession>
<reference evidence="2" key="1">
    <citation type="submission" date="2021-01" db="EMBL/GenBank/DDBJ databases">
        <authorList>
            <person name="Corre E."/>
            <person name="Pelletier E."/>
            <person name="Niang G."/>
            <person name="Scheremetjew M."/>
            <person name="Finn R."/>
            <person name="Kale V."/>
            <person name="Holt S."/>
            <person name="Cochrane G."/>
            <person name="Meng A."/>
            <person name="Brown T."/>
            <person name="Cohen L."/>
        </authorList>
    </citation>
    <scope>NUCLEOTIDE SEQUENCE</scope>
    <source>
        <strain evidence="2">CCMP1594</strain>
    </source>
</reference>
<dbReference type="AlphaFoldDB" id="A0A7S4GGD0"/>